<dbReference type="AlphaFoldDB" id="A0A5C7AXP9"/>
<dbReference type="RefSeq" id="WP_146888661.1">
    <property type="nucleotide sequence ID" value="NZ_VORX01000001.1"/>
</dbReference>
<dbReference type="InterPro" id="IPR016181">
    <property type="entry name" value="Acyl_CoA_acyltransferase"/>
</dbReference>
<dbReference type="OrthoDB" id="9808687at2"/>
<evidence type="ECO:0000313" key="1">
    <source>
        <dbReference type="EMBL" id="TXE10512.1"/>
    </source>
</evidence>
<protein>
    <submittedName>
        <fullName evidence="1">GNAT family N-acetyltransferase</fullName>
    </submittedName>
</protein>
<comment type="caution">
    <text evidence="1">The sequence shown here is derived from an EMBL/GenBank/DDBJ whole genome shotgun (WGS) entry which is preliminary data.</text>
</comment>
<dbReference type="Gene3D" id="3.40.630.30">
    <property type="match status" value="1"/>
</dbReference>
<gene>
    <name evidence="1" type="ORF">ES711_00985</name>
</gene>
<keyword evidence="2" id="KW-1185">Reference proteome</keyword>
<dbReference type="EMBL" id="VORX01000001">
    <property type="protein sequence ID" value="TXE10512.1"/>
    <property type="molecule type" value="Genomic_DNA"/>
</dbReference>
<dbReference type="SUPFAM" id="SSF55729">
    <property type="entry name" value="Acyl-CoA N-acyltransferases (Nat)"/>
    <property type="match status" value="1"/>
</dbReference>
<dbReference type="Proteomes" id="UP000321734">
    <property type="component" value="Unassembled WGS sequence"/>
</dbReference>
<dbReference type="GO" id="GO:0016740">
    <property type="term" value="F:transferase activity"/>
    <property type="evidence" value="ECO:0007669"/>
    <property type="project" value="UniProtKB-KW"/>
</dbReference>
<organism evidence="1 2">
    <name type="scientific">Gelidibacter salicanalis</name>
    <dbReference type="NCBI Taxonomy" id="291193"/>
    <lineage>
        <taxon>Bacteria</taxon>
        <taxon>Pseudomonadati</taxon>
        <taxon>Bacteroidota</taxon>
        <taxon>Flavobacteriia</taxon>
        <taxon>Flavobacteriales</taxon>
        <taxon>Flavobacteriaceae</taxon>
        <taxon>Gelidibacter</taxon>
    </lineage>
</organism>
<sequence length="325" mass="37752">MKTYSLKKYQPELKLAWDDFVKKSKNGTFLFQRDFMDYHQHRFDDISLLLYKKEQLIAILPANRVGDAVHSHQGLTYGGLLLSPEIKFKTVLEGLKTLLKFLHQQQLNYLWLKEIPSIYHRVPSEEVHYFNFILEAQLVRRDALSVIDNKHKIKLSKSRLEGIILGKKHDLRVVHDDNFELFWNSILIPNLRIKHQVDPVHSLAEIQYLKGKFPEHIKQFNVYHNDAIVAGATIFKTPQVAHCQYISGNADKNSLGSLDLLHEVLINQIFPDTPYFDFGTSNGHQGLNINQGLQFWKEGFGARTLTQDTYKIETKNYRKLAAVLQ</sequence>
<name>A0A5C7AXP9_9FLAO</name>
<keyword evidence="1" id="KW-0808">Transferase</keyword>
<proteinExistence type="predicted"/>
<evidence type="ECO:0000313" key="2">
    <source>
        <dbReference type="Proteomes" id="UP000321734"/>
    </source>
</evidence>
<accession>A0A5C7AXP9</accession>
<reference evidence="1 2" key="1">
    <citation type="submission" date="2019-08" db="EMBL/GenBank/DDBJ databases">
        <title>Genome sequence of Gelidibacter salicanalis IC162T.</title>
        <authorList>
            <person name="Bowman J.P."/>
        </authorList>
    </citation>
    <scope>NUCLEOTIDE SEQUENCE [LARGE SCALE GENOMIC DNA]</scope>
    <source>
        <strain evidence="1 2">IC162</strain>
    </source>
</reference>